<name>A0A840D7R8_9BACE</name>
<protein>
    <recommendedName>
        <fullName evidence="9">D-alanyl-D-alanine dipeptidase</fullName>
        <shortName evidence="9">D-Ala-D-Ala dipeptidase</shortName>
        <ecNumber evidence="9">3.4.13.22</ecNumber>
    </recommendedName>
</protein>
<evidence type="ECO:0000256" key="7">
    <source>
        <dbReference type="ARBA" id="ARBA00023049"/>
    </source>
</evidence>
<feature type="binding site" evidence="9">
    <location>
        <position position="167"/>
    </location>
    <ligand>
        <name>Zn(2+)</name>
        <dbReference type="ChEBI" id="CHEBI:29105"/>
        <note>catalytic</note>
    </ligand>
</feature>
<evidence type="ECO:0000313" key="12">
    <source>
        <dbReference type="Proteomes" id="UP000560658"/>
    </source>
</evidence>
<keyword evidence="4 9" id="KW-0378">Hydrolase</keyword>
<comment type="similarity">
    <text evidence="9">Belongs to the peptidase M15D family.</text>
</comment>
<dbReference type="PANTHER" id="PTHR43126:SF2">
    <property type="entry name" value="D-ALANYL-D-ALANINE DIPEPTIDASE"/>
    <property type="match status" value="1"/>
</dbReference>
<evidence type="ECO:0000256" key="5">
    <source>
        <dbReference type="ARBA" id="ARBA00022833"/>
    </source>
</evidence>
<keyword evidence="8" id="KW-0961">Cell wall biogenesis/degradation</keyword>
<feature type="binding site" evidence="9">
    <location>
        <position position="174"/>
    </location>
    <ligand>
        <name>Zn(2+)</name>
        <dbReference type="ChEBI" id="CHEBI:29105"/>
        <note>catalytic</note>
    </ligand>
</feature>
<dbReference type="Gene3D" id="3.30.1380.10">
    <property type="match status" value="1"/>
</dbReference>
<dbReference type="Proteomes" id="UP000560658">
    <property type="component" value="Unassembled WGS sequence"/>
</dbReference>
<comment type="function">
    <text evidence="9">Catalyzes hydrolysis of the D-alanyl-D-alanine dipeptide.</text>
</comment>
<dbReference type="GO" id="GO:0008270">
    <property type="term" value="F:zinc ion binding"/>
    <property type="evidence" value="ECO:0007669"/>
    <property type="project" value="UniProtKB-UniRule"/>
</dbReference>
<dbReference type="InterPro" id="IPR009045">
    <property type="entry name" value="Zn_M74/Hedgehog-like"/>
</dbReference>
<reference evidence="11" key="1">
    <citation type="submission" date="2020-08" db="EMBL/GenBank/DDBJ databases">
        <title>Genomic Encyclopedia of Type Strains, Phase IV (KMG-IV): sequencing the most valuable type-strain genomes for metagenomic binning, comparative biology and taxonomic classification.</title>
        <authorList>
            <person name="Goeker M."/>
        </authorList>
    </citation>
    <scope>NUCLEOTIDE SEQUENCE [LARGE SCALE GENOMIC DNA]</scope>
    <source>
        <strain evidence="11">DSM 105720</strain>
    </source>
</reference>
<dbReference type="GO" id="GO:0071555">
    <property type="term" value="P:cell wall organization"/>
    <property type="evidence" value="ECO:0007669"/>
    <property type="project" value="UniProtKB-KW"/>
</dbReference>
<dbReference type="PROSITE" id="PS51257">
    <property type="entry name" value="PROKAR_LIPOPROTEIN"/>
    <property type="match status" value="1"/>
</dbReference>
<dbReference type="InterPro" id="IPR000755">
    <property type="entry name" value="A_A_dipeptidase"/>
</dbReference>
<feature type="binding site" evidence="9">
    <location>
        <position position="241"/>
    </location>
    <ligand>
        <name>Zn(2+)</name>
        <dbReference type="ChEBI" id="CHEBI:29105"/>
        <note>catalytic</note>
    </ligand>
</feature>
<organism evidence="11 12">
    <name type="scientific">Bacteroides reticulotermitis</name>
    <dbReference type="NCBI Taxonomy" id="1133319"/>
    <lineage>
        <taxon>Bacteria</taxon>
        <taxon>Pseudomonadati</taxon>
        <taxon>Bacteroidota</taxon>
        <taxon>Bacteroidia</taxon>
        <taxon>Bacteroidales</taxon>
        <taxon>Bacteroidaceae</taxon>
        <taxon>Bacteroides</taxon>
    </lineage>
</organism>
<comment type="catalytic activity">
    <reaction evidence="1 9">
        <text>D-alanyl-D-alanine + H2O = 2 D-alanine</text>
        <dbReference type="Rhea" id="RHEA:20661"/>
        <dbReference type="ChEBI" id="CHEBI:15377"/>
        <dbReference type="ChEBI" id="CHEBI:57416"/>
        <dbReference type="ChEBI" id="CHEBI:57822"/>
        <dbReference type="EC" id="3.4.13.22"/>
    </reaction>
</comment>
<keyword evidence="6 9" id="KW-0224">Dipeptidase</keyword>
<keyword evidence="10" id="KW-0732">Signal</keyword>
<keyword evidence="7 9" id="KW-0482">Metalloprotease</keyword>
<dbReference type="EC" id="3.4.13.22" evidence="9"/>
<gene>
    <name evidence="11" type="ORF">GGR06_002256</name>
</gene>
<evidence type="ECO:0000256" key="3">
    <source>
        <dbReference type="ARBA" id="ARBA00022723"/>
    </source>
</evidence>
<evidence type="ECO:0000256" key="10">
    <source>
        <dbReference type="SAM" id="SignalP"/>
    </source>
</evidence>
<keyword evidence="5 9" id="KW-0862">Zinc</keyword>
<comment type="cofactor">
    <cofactor evidence="9">
        <name>Zn(2+)</name>
        <dbReference type="ChEBI" id="CHEBI:29105"/>
    </cofactor>
    <text evidence="9">Binds 1 zinc ion per subunit.</text>
</comment>
<evidence type="ECO:0000256" key="8">
    <source>
        <dbReference type="ARBA" id="ARBA00023316"/>
    </source>
</evidence>
<evidence type="ECO:0000256" key="4">
    <source>
        <dbReference type="ARBA" id="ARBA00022801"/>
    </source>
</evidence>
<keyword evidence="2 9" id="KW-0645">Protease</keyword>
<dbReference type="EMBL" id="JACIER010000008">
    <property type="protein sequence ID" value="MBB4044462.1"/>
    <property type="molecule type" value="Genomic_DNA"/>
</dbReference>
<dbReference type="GO" id="GO:0160237">
    <property type="term" value="F:D-Ala-D-Ala dipeptidase activity"/>
    <property type="evidence" value="ECO:0007669"/>
    <property type="project" value="UniProtKB-EC"/>
</dbReference>
<accession>A0A840D7R8</accession>
<feature type="chain" id="PRO_5032397243" description="D-alanyl-D-alanine dipeptidase" evidence="10">
    <location>
        <begin position="21"/>
        <end position="258"/>
    </location>
</feature>
<evidence type="ECO:0000256" key="9">
    <source>
        <dbReference type="HAMAP-Rule" id="MF_01924"/>
    </source>
</evidence>
<keyword evidence="3 9" id="KW-0479">Metal-binding</keyword>
<keyword evidence="12" id="KW-1185">Reference proteome</keyword>
<evidence type="ECO:0000256" key="1">
    <source>
        <dbReference type="ARBA" id="ARBA00001362"/>
    </source>
</evidence>
<dbReference type="PANTHER" id="PTHR43126">
    <property type="entry name" value="D-ALANYL-D-ALANINE DIPEPTIDASE"/>
    <property type="match status" value="1"/>
</dbReference>
<dbReference type="SUPFAM" id="SSF55166">
    <property type="entry name" value="Hedgehog/DD-peptidase"/>
    <property type="match status" value="1"/>
</dbReference>
<evidence type="ECO:0000256" key="6">
    <source>
        <dbReference type="ARBA" id="ARBA00022997"/>
    </source>
</evidence>
<dbReference type="HAMAP" id="MF_01924">
    <property type="entry name" value="A_A_dipeptidase"/>
    <property type="match status" value="1"/>
</dbReference>
<dbReference type="GO" id="GO:0006508">
    <property type="term" value="P:proteolysis"/>
    <property type="evidence" value="ECO:0007669"/>
    <property type="project" value="UniProtKB-KW"/>
</dbReference>
<dbReference type="Pfam" id="PF01427">
    <property type="entry name" value="Peptidase_M15"/>
    <property type="match status" value="1"/>
</dbReference>
<sequence length="258" mass="28450">MIFKSIITAVCLLIACASCTGHKGKTEQESVDTLCADSAVAKYHLQAPCGMKPLPTKSPLALCMDSLGLVDIAEIDSNIHIRLMYAQADNFTGEVLYDDLTEAYLHPDAAHALIKAQQALKALHPAYSLIVYDAARPMSVQKKMWDVVKGTSKSKYVSNPSRGGGLHNYGLAVDISILDSLGIPLPMGTKVDHLGVEAHITQEGELVRSGKLTEAERRNRVLLRKVMKEGGFRTLPSEWWHFNYCSRDVARQRYKVIP</sequence>
<dbReference type="GO" id="GO:0008237">
    <property type="term" value="F:metallopeptidase activity"/>
    <property type="evidence" value="ECO:0007669"/>
    <property type="project" value="UniProtKB-KW"/>
</dbReference>
<comment type="caution">
    <text evidence="11">The sequence shown here is derived from an EMBL/GenBank/DDBJ whole genome shotgun (WGS) entry which is preliminary data.</text>
</comment>
<dbReference type="AlphaFoldDB" id="A0A840D7R8"/>
<feature type="site" description="Transition state stabilizer" evidence="9">
    <location>
        <position position="136"/>
    </location>
</feature>
<feature type="signal peptide" evidence="10">
    <location>
        <begin position="1"/>
        <end position="20"/>
    </location>
</feature>
<feature type="active site" description="Proton donor/acceptor" evidence="9">
    <location>
        <position position="238"/>
    </location>
</feature>
<proteinExistence type="inferred from homology"/>
<evidence type="ECO:0000313" key="11">
    <source>
        <dbReference type="EMBL" id="MBB4044462.1"/>
    </source>
</evidence>
<evidence type="ECO:0000256" key="2">
    <source>
        <dbReference type="ARBA" id="ARBA00022670"/>
    </source>
</evidence>
<dbReference type="CDD" id="cd14840">
    <property type="entry name" value="D-Ala-D-Ala_dipeptidase_Aad"/>
    <property type="match status" value="1"/>
</dbReference>